<proteinExistence type="predicted"/>
<comment type="caution">
    <text evidence="1">The sequence shown here is derived from an EMBL/GenBank/DDBJ whole genome shotgun (WGS) entry which is preliminary data.</text>
</comment>
<protein>
    <submittedName>
        <fullName evidence="1">Uncharacterized protein</fullName>
    </submittedName>
</protein>
<name>A0A2G8SB69_9APHY</name>
<accession>A0A2G8SB69</accession>
<dbReference type="STRING" id="1077348.A0A2G8SB69"/>
<dbReference type="AlphaFoldDB" id="A0A2G8SB69"/>
<evidence type="ECO:0000313" key="1">
    <source>
        <dbReference type="EMBL" id="PIL30983.1"/>
    </source>
</evidence>
<organism evidence="1 2">
    <name type="scientific">Ganoderma sinense ZZ0214-1</name>
    <dbReference type="NCBI Taxonomy" id="1077348"/>
    <lineage>
        <taxon>Eukaryota</taxon>
        <taxon>Fungi</taxon>
        <taxon>Dikarya</taxon>
        <taxon>Basidiomycota</taxon>
        <taxon>Agaricomycotina</taxon>
        <taxon>Agaricomycetes</taxon>
        <taxon>Polyporales</taxon>
        <taxon>Polyporaceae</taxon>
        <taxon>Ganoderma</taxon>
    </lineage>
</organism>
<keyword evidence="2" id="KW-1185">Reference proteome</keyword>
<reference evidence="1 2" key="1">
    <citation type="journal article" date="2015" name="Sci. Rep.">
        <title>Chromosome-level genome map provides insights into diverse defense mechanisms in the medicinal fungus Ganoderma sinense.</title>
        <authorList>
            <person name="Zhu Y."/>
            <person name="Xu J."/>
            <person name="Sun C."/>
            <person name="Zhou S."/>
            <person name="Xu H."/>
            <person name="Nelson D.R."/>
            <person name="Qian J."/>
            <person name="Song J."/>
            <person name="Luo H."/>
            <person name="Xiang L."/>
            <person name="Li Y."/>
            <person name="Xu Z."/>
            <person name="Ji A."/>
            <person name="Wang L."/>
            <person name="Lu S."/>
            <person name="Hayward A."/>
            <person name="Sun W."/>
            <person name="Li X."/>
            <person name="Schwartz D.C."/>
            <person name="Wang Y."/>
            <person name="Chen S."/>
        </authorList>
    </citation>
    <scope>NUCLEOTIDE SEQUENCE [LARGE SCALE GENOMIC DNA]</scope>
    <source>
        <strain evidence="1 2">ZZ0214-1</strain>
    </source>
</reference>
<gene>
    <name evidence="1" type="ORF">GSI_05676</name>
</gene>
<evidence type="ECO:0000313" key="2">
    <source>
        <dbReference type="Proteomes" id="UP000230002"/>
    </source>
</evidence>
<sequence>MESSIPFVGHEFRLENPQIPPQSVFHRSVMYSPQKLQSPKYMITMKIITDSFGPGFAPQYPSLNEFEQYCKDHRETGISPVNGFIPTSTVARRTEIHSMLLVRHITSILQFFQAFGDAKAIKLEVAKVPPQIWGAVIECVELPSYLRLVSVTG</sequence>
<dbReference type="Proteomes" id="UP000230002">
    <property type="component" value="Unassembled WGS sequence"/>
</dbReference>
<dbReference type="EMBL" id="AYKW01000012">
    <property type="protein sequence ID" value="PIL30983.1"/>
    <property type="molecule type" value="Genomic_DNA"/>
</dbReference>